<comment type="cofactor">
    <cofactor evidence="1">
        <name>Fe(2+)</name>
        <dbReference type="ChEBI" id="CHEBI:29033"/>
    </cofactor>
</comment>
<protein>
    <submittedName>
        <fullName evidence="2">Phytanoyl-CoA dioxygenase family protein</fullName>
    </submittedName>
</protein>
<dbReference type="SUPFAM" id="SSF51197">
    <property type="entry name" value="Clavaminate synthase-like"/>
    <property type="match status" value="1"/>
</dbReference>
<proteinExistence type="predicted"/>
<dbReference type="InterPro" id="IPR008775">
    <property type="entry name" value="Phytyl_CoA_dOase-like"/>
</dbReference>
<sequence>MPRLLSEDQVRQYKSKGYVFPIPALTADEAHATRARMEDLEAREPDLWMRSKIKPYLLQKWMNDLMRHPRILDAVEDVIGPNILAWAVGHFDKKPHDPGFLAWHQDGTYWGLSQPDGVAAWVALTPSRRENGCLRVVPGTHLKGQIPHRDTYAATNLASRGQEIAVDVDEADAVDLELRPGEISLHHIMLVHGSEPNHSDTRRCGIVLRYVAAHVRPMDGFKDSATLVRGIDPYGHFASEPVPARDFDPPAVAFYNEITAEFRRRKETIAQRYQTERQA</sequence>
<dbReference type="EMBL" id="JAUYVI010000009">
    <property type="protein sequence ID" value="MDQ7251056.1"/>
    <property type="molecule type" value="Genomic_DNA"/>
</dbReference>
<keyword evidence="3" id="KW-1185">Reference proteome</keyword>
<evidence type="ECO:0000313" key="3">
    <source>
        <dbReference type="Proteomes" id="UP001230156"/>
    </source>
</evidence>
<keyword evidence="2" id="KW-0223">Dioxygenase</keyword>
<dbReference type="RefSeq" id="WP_379961049.1">
    <property type="nucleotide sequence ID" value="NZ_JAUYVI010000009.1"/>
</dbReference>
<organism evidence="2 3">
    <name type="scientific">Dongia sedimenti</name>
    <dbReference type="NCBI Taxonomy" id="3064282"/>
    <lineage>
        <taxon>Bacteria</taxon>
        <taxon>Pseudomonadati</taxon>
        <taxon>Pseudomonadota</taxon>
        <taxon>Alphaproteobacteria</taxon>
        <taxon>Rhodospirillales</taxon>
        <taxon>Dongiaceae</taxon>
        <taxon>Dongia</taxon>
    </lineage>
</organism>
<name>A0ABU0YTM0_9PROT</name>
<accession>A0ABU0YTM0</accession>
<gene>
    <name evidence="2" type="ORF">Q8A70_25440</name>
</gene>
<evidence type="ECO:0000313" key="2">
    <source>
        <dbReference type="EMBL" id="MDQ7251056.1"/>
    </source>
</evidence>
<keyword evidence="2" id="KW-0560">Oxidoreductase</keyword>
<comment type="caution">
    <text evidence="2">The sequence shown here is derived from an EMBL/GenBank/DDBJ whole genome shotgun (WGS) entry which is preliminary data.</text>
</comment>
<dbReference type="Pfam" id="PF05721">
    <property type="entry name" value="PhyH"/>
    <property type="match status" value="1"/>
</dbReference>
<evidence type="ECO:0000256" key="1">
    <source>
        <dbReference type="ARBA" id="ARBA00001954"/>
    </source>
</evidence>
<dbReference type="GO" id="GO:0051213">
    <property type="term" value="F:dioxygenase activity"/>
    <property type="evidence" value="ECO:0007669"/>
    <property type="project" value="UniProtKB-KW"/>
</dbReference>
<dbReference type="Gene3D" id="2.60.120.620">
    <property type="entry name" value="q2cbj1_9rhob like domain"/>
    <property type="match status" value="1"/>
</dbReference>
<reference evidence="3" key="1">
    <citation type="submission" date="2023-08" db="EMBL/GenBank/DDBJ databases">
        <title>Rhodospirillaceae gen. nov., a novel taxon isolated from the Yangtze River Yuezi River estuary sludge.</title>
        <authorList>
            <person name="Ruan L."/>
        </authorList>
    </citation>
    <scope>NUCLEOTIDE SEQUENCE [LARGE SCALE GENOMIC DNA]</scope>
    <source>
        <strain evidence="3">R-7</strain>
    </source>
</reference>
<dbReference type="PANTHER" id="PTHR20883">
    <property type="entry name" value="PHYTANOYL-COA DIOXYGENASE DOMAIN CONTAINING 1"/>
    <property type="match status" value="1"/>
</dbReference>
<dbReference type="Proteomes" id="UP001230156">
    <property type="component" value="Unassembled WGS sequence"/>
</dbReference>
<dbReference type="PANTHER" id="PTHR20883:SF48">
    <property type="entry name" value="ECTOINE DIOXYGENASE"/>
    <property type="match status" value="1"/>
</dbReference>